<name>A0ACC2ZUS9_9EURO</name>
<reference evidence="1" key="1">
    <citation type="submission" date="2022-10" db="EMBL/GenBank/DDBJ databases">
        <title>Culturing micro-colonial fungi from biological soil crusts in the Mojave desert and describing Neophaeococcomyces mojavensis, and introducing the new genera and species Taxawa tesnikishii.</title>
        <authorList>
            <person name="Kurbessoian T."/>
            <person name="Stajich J.E."/>
        </authorList>
    </citation>
    <scope>NUCLEOTIDE SEQUENCE</scope>
    <source>
        <strain evidence="1">JES_112</strain>
    </source>
</reference>
<dbReference type="Proteomes" id="UP001172386">
    <property type="component" value="Unassembled WGS sequence"/>
</dbReference>
<proteinExistence type="predicted"/>
<keyword evidence="2" id="KW-1185">Reference proteome</keyword>
<evidence type="ECO:0000313" key="2">
    <source>
        <dbReference type="Proteomes" id="UP001172386"/>
    </source>
</evidence>
<gene>
    <name evidence="1" type="ORF">H2198_009287</name>
</gene>
<organism evidence="1 2">
    <name type="scientific">Neophaeococcomyces mojaviensis</name>
    <dbReference type="NCBI Taxonomy" id="3383035"/>
    <lineage>
        <taxon>Eukaryota</taxon>
        <taxon>Fungi</taxon>
        <taxon>Dikarya</taxon>
        <taxon>Ascomycota</taxon>
        <taxon>Pezizomycotina</taxon>
        <taxon>Eurotiomycetes</taxon>
        <taxon>Chaetothyriomycetidae</taxon>
        <taxon>Chaetothyriales</taxon>
        <taxon>Chaetothyriales incertae sedis</taxon>
        <taxon>Neophaeococcomyces</taxon>
    </lineage>
</organism>
<sequence length="691" mass="74701">MPAILNGSMAHATPVSISASTKEPLCQIITPVGMLGYGFVDAHVEAGLELLSTLSTPTALVLDSGSTDSGPSKLALGTMSCPRSSYERDMHKLIKLNRKFKVPILIGSAGGDGADEHVDTILDIIKELSKDPANSHWNLKVLAIYAGIPHSLVAERLKAGKVEGCGKFVPQLTQENIDQTVRIVAQMGPEPYLDAILANQDFDIIVGGRAYDPAPYVAFAAYHARLDKTCKSGIEVMQSLSKAAVGAFTHMGKIMECGGACAAPKSNAAAALIYQDATFDILPLDPASRCMPRTVAAHALYENGRPDVLYGPGGSLDLTNTAYEQLNDGKTVRVRGAVFKTSESFGQSYSVKLEGARIVGFRTIFVGSYRDPILISQLNALFAKIKAYVRQQHKHVTETFEVDFHVYGLNPDGLTTNSVNGVFVVGEALAESQNVANSVASTARIACIHGSYEGQKANAGNLGFGHGGKFDFEASECTEFSVYHLMALDKGEQGAKYATSHGEGMVQWSAGQALFHWTVSMIGENKDDQHLVNDNETHVNGFTNGSRASPATETIQTLAFLQQPGLPDNIHHLRDIANIIRSKNAGPYEITVDILFDSQAIYELVKSSNLLTMESIAKLYKISQQQIVWCGFFDCALAFKVTFPRMRKGKSVATGGFMENDVHGSQMHVELLDLELSEDLVSKIERLMQDA</sequence>
<protein>
    <submittedName>
        <fullName evidence="1">Uncharacterized protein</fullName>
    </submittedName>
</protein>
<dbReference type="EMBL" id="JAPDRQ010000257">
    <property type="protein sequence ID" value="KAJ9651427.1"/>
    <property type="molecule type" value="Genomic_DNA"/>
</dbReference>
<evidence type="ECO:0000313" key="1">
    <source>
        <dbReference type="EMBL" id="KAJ9651427.1"/>
    </source>
</evidence>
<accession>A0ACC2ZUS9</accession>
<comment type="caution">
    <text evidence="1">The sequence shown here is derived from an EMBL/GenBank/DDBJ whole genome shotgun (WGS) entry which is preliminary data.</text>
</comment>